<feature type="domain" description="GspL periplasmic" evidence="12">
    <location>
        <begin position="218"/>
        <end position="363"/>
    </location>
</feature>
<dbReference type="RefSeq" id="WP_185817859.1">
    <property type="nucleotide sequence ID" value="NZ_JACMYG010000001.1"/>
</dbReference>
<keyword evidence="4" id="KW-1003">Cell membrane</keyword>
<keyword evidence="8" id="KW-1133">Transmembrane helix</keyword>
<evidence type="ECO:0000259" key="12">
    <source>
        <dbReference type="Pfam" id="PF12693"/>
    </source>
</evidence>
<dbReference type="InterPro" id="IPR007812">
    <property type="entry name" value="T2SS_protein-GspL"/>
</dbReference>
<proteinExistence type="inferred from homology"/>
<evidence type="ECO:0000256" key="9">
    <source>
        <dbReference type="ARBA" id="ARBA00023136"/>
    </source>
</evidence>
<comment type="similarity">
    <text evidence="2 10">Belongs to the GSP L family.</text>
</comment>
<dbReference type="Gene3D" id="3.30.1360.100">
    <property type="entry name" value="General secretion pathway protein M, EpsM"/>
    <property type="match status" value="1"/>
</dbReference>
<feature type="domain" description="GspL cytoplasmic actin-ATPase-like" evidence="11">
    <location>
        <begin position="66"/>
        <end position="170"/>
    </location>
</feature>
<keyword evidence="3 10" id="KW-0813">Transport</keyword>
<dbReference type="GO" id="GO:0005886">
    <property type="term" value="C:plasma membrane"/>
    <property type="evidence" value="ECO:0007669"/>
    <property type="project" value="UniProtKB-SubCell"/>
</dbReference>
<dbReference type="InterPro" id="IPR043129">
    <property type="entry name" value="ATPase_NBD"/>
</dbReference>
<dbReference type="PIRSF" id="PIRSF015761">
    <property type="entry name" value="Protein_L"/>
    <property type="match status" value="1"/>
</dbReference>
<evidence type="ECO:0000256" key="5">
    <source>
        <dbReference type="ARBA" id="ARBA00022519"/>
    </source>
</evidence>
<dbReference type="Proteomes" id="UP000526003">
    <property type="component" value="Unassembled WGS sequence"/>
</dbReference>
<comment type="subcellular location">
    <subcellularLocation>
        <location evidence="1">Cell inner membrane</location>
        <topology evidence="1">Single-pass membrane protein</topology>
    </subcellularLocation>
</comment>
<keyword evidence="9" id="KW-0472">Membrane</keyword>
<evidence type="ECO:0000256" key="3">
    <source>
        <dbReference type="ARBA" id="ARBA00022448"/>
    </source>
</evidence>
<evidence type="ECO:0000259" key="11">
    <source>
        <dbReference type="Pfam" id="PF05134"/>
    </source>
</evidence>
<dbReference type="NCBIfam" id="TIGR01709">
    <property type="entry name" value="typeII_sec_gspL"/>
    <property type="match status" value="1"/>
</dbReference>
<comment type="function">
    <text evidence="10">Inner membrane component of the type II secretion system required for the energy-dependent secretion of extracellular factors such as proteases and toxins from the periplasm.</text>
</comment>
<keyword evidence="7 10" id="KW-0653">Protein transport</keyword>
<sequence>MTSWLYLSAEGLSEPSAQWPCCLVTESGEQLALTLAEAAPKLQGQAVGLVLPMEMCGWLQTETWPSRRRPDVRTVAYSIEEQLCEDLETLHLCLAPRDRLGRYGLWVVNRQRFAQVLALMARLGITLALVQVDADRLPNDQAYGVWWLGRWLIGGAVPARLALSAPELALLRPRLPEITCWLEDGYPALHGQGTQRQPINLLQGEFARRHRRFPWAAAGFSSLMMFTLAWGFMQARSSFLEAQAQRLYAVSEQRFRDLYPQQTRIVDLSAQLKVLQKHSRADTQDTQVARLLKLTQQVIGASSVDVQRIEYRLTEGWKLQLTADSFAQLEQLRERGQNSQLPIRLSGASKVREGVQALLTLEHQP</sequence>
<dbReference type="AlphaFoldDB" id="A0A7X1G9T3"/>
<evidence type="ECO:0000256" key="2">
    <source>
        <dbReference type="ARBA" id="ARBA00005318"/>
    </source>
</evidence>
<protein>
    <recommendedName>
        <fullName evidence="10">Type II secretion system protein L</fullName>
        <shortName evidence="10">T2SS protein L</shortName>
    </recommendedName>
</protein>
<keyword evidence="6" id="KW-0812">Transmembrane</keyword>
<evidence type="ECO:0000256" key="8">
    <source>
        <dbReference type="ARBA" id="ARBA00022989"/>
    </source>
</evidence>
<gene>
    <name evidence="13" type="ORF">H7995_01605</name>
</gene>
<keyword evidence="14" id="KW-1185">Reference proteome</keyword>
<dbReference type="GO" id="GO:0015627">
    <property type="term" value="C:type II protein secretion system complex"/>
    <property type="evidence" value="ECO:0007669"/>
    <property type="project" value="InterPro"/>
</dbReference>
<keyword evidence="5" id="KW-0997">Cell inner membrane</keyword>
<dbReference type="GO" id="GO:0015628">
    <property type="term" value="P:protein secretion by the type II secretion system"/>
    <property type="evidence" value="ECO:0007669"/>
    <property type="project" value="InterPro"/>
</dbReference>
<comment type="caution">
    <text evidence="13">The sequence shown here is derived from an EMBL/GenBank/DDBJ whole genome shotgun (WGS) entry which is preliminary data.</text>
</comment>
<evidence type="ECO:0000256" key="6">
    <source>
        <dbReference type="ARBA" id="ARBA00022692"/>
    </source>
</evidence>
<accession>A0A7X1G9T3</accession>
<name>A0A7X1G9T3_9PSED</name>
<dbReference type="SUPFAM" id="SSF53067">
    <property type="entry name" value="Actin-like ATPase domain"/>
    <property type="match status" value="1"/>
</dbReference>
<dbReference type="InterPro" id="IPR025691">
    <property type="entry name" value="GspL_pp_dom"/>
</dbReference>
<dbReference type="Pfam" id="PF12693">
    <property type="entry name" value="GspL_C"/>
    <property type="match status" value="1"/>
</dbReference>
<evidence type="ECO:0000313" key="13">
    <source>
        <dbReference type="EMBL" id="MBC2688489.1"/>
    </source>
</evidence>
<evidence type="ECO:0000256" key="7">
    <source>
        <dbReference type="ARBA" id="ARBA00022927"/>
    </source>
</evidence>
<dbReference type="InterPro" id="IPR024230">
    <property type="entry name" value="GspL_cyto_dom"/>
</dbReference>
<dbReference type="EMBL" id="JACMYG010000001">
    <property type="protein sequence ID" value="MBC2688489.1"/>
    <property type="molecule type" value="Genomic_DNA"/>
</dbReference>
<dbReference type="Pfam" id="PF05134">
    <property type="entry name" value="T2SSL"/>
    <property type="match status" value="1"/>
</dbReference>
<evidence type="ECO:0000256" key="1">
    <source>
        <dbReference type="ARBA" id="ARBA00004377"/>
    </source>
</evidence>
<dbReference type="Gene3D" id="3.30.420.380">
    <property type="match status" value="1"/>
</dbReference>
<reference evidence="13 14" key="1">
    <citation type="submission" date="2020-08" db="EMBL/GenBank/DDBJ databases">
        <title>Pseudomonas sp. nov.</title>
        <authorList>
            <person name="Gieschler S."/>
            <person name="Fiedler G."/>
            <person name="Brinks E."/>
            <person name="Boehnlein C."/>
            <person name="Franz C.M.A.P."/>
            <person name="Kabisch J."/>
        </authorList>
    </citation>
    <scope>NUCLEOTIDE SEQUENCE [LARGE SCALE GENOMIC DNA]</scope>
    <source>
        <strain evidence="13 14">MBT-1</strain>
    </source>
</reference>
<organism evidence="13 14">
    <name type="scientific">Pseudomonas kielensis</name>
    <dbReference type="NCBI Taxonomy" id="2762577"/>
    <lineage>
        <taxon>Bacteria</taxon>
        <taxon>Pseudomonadati</taxon>
        <taxon>Pseudomonadota</taxon>
        <taxon>Gammaproteobacteria</taxon>
        <taxon>Pseudomonadales</taxon>
        <taxon>Pseudomonadaceae</taxon>
        <taxon>Pseudomonas</taxon>
    </lineage>
</organism>
<dbReference type="GO" id="GO:0009276">
    <property type="term" value="C:Gram-negative-bacterium-type cell wall"/>
    <property type="evidence" value="ECO:0007669"/>
    <property type="project" value="InterPro"/>
</dbReference>
<evidence type="ECO:0000256" key="10">
    <source>
        <dbReference type="PIRNR" id="PIRNR015761"/>
    </source>
</evidence>
<evidence type="ECO:0000313" key="14">
    <source>
        <dbReference type="Proteomes" id="UP000526003"/>
    </source>
</evidence>
<evidence type="ECO:0000256" key="4">
    <source>
        <dbReference type="ARBA" id="ARBA00022475"/>
    </source>
</evidence>